<evidence type="ECO:0000256" key="9">
    <source>
        <dbReference type="ARBA" id="ARBA00023242"/>
    </source>
</evidence>
<dbReference type="InterPro" id="IPR036599">
    <property type="entry name" value="DNA_ligase_N_sf"/>
</dbReference>
<dbReference type="CDD" id="cd07969">
    <property type="entry name" value="OBF_DNA_ligase_I"/>
    <property type="match status" value="1"/>
</dbReference>
<evidence type="ECO:0000256" key="4">
    <source>
        <dbReference type="ARBA" id="ARBA00022705"/>
    </source>
</evidence>
<keyword evidence="8 11" id="KW-0234">DNA repair</keyword>
<dbReference type="NCBIfam" id="TIGR00574">
    <property type="entry name" value="dnl1"/>
    <property type="match status" value="1"/>
</dbReference>
<dbReference type="CDD" id="cd14273">
    <property type="entry name" value="UBA_TAP-C_like"/>
    <property type="match status" value="1"/>
</dbReference>
<keyword evidence="4" id="KW-0235">DNA replication</keyword>
<evidence type="ECO:0000256" key="13">
    <source>
        <dbReference type="SAM" id="MobiDB-lite"/>
    </source>
</evidence>
<keyword evidence="11" id="KW-0233">DNA recombination</keyword>
<feature type="region of interest" description="Disordered" evidence="13">
    <location>
        <begin position="536"/>
        <end position="562"/>
    </location>
</feature>
<dbReference type="InterPro" id="IPR012340">
    <property type="entry name" value="NA-bd_OB-fold"/>
</dbReference>
<evidence type="ECO:0000256" key="2">
    <source>
        <dbReference type="ARBA" id="ARBA00007572"/>
    </source>
</evidence>
<dbReference type="Pfam" id="PF01068">
    <property type="entry name" value="DNA_ligase_A_M"/>
    <property type="match status" value="1"/>
</dbReference>
<dbReference type="GO" id="GO:0006273">
    <property type="term" value="P:lagging strand elongation"/>
    <property type="evidence" value="ECO:0007669"/>
    <property type="project" value="TreeGrafter"/>
</dbReference>
<feature type="compositionally biased region" description="Polar residues" evidence="13">
    <location>
        <begin position="455"/>
        <end position="464"/>
    </location>
</feature>
<dbReference type="Gene3D" id="1.10.3260.10">
    <property type="entry name" value="DNA ligase, ATP-dependent, N-terminal domain"/>
    <property type="match status" value="1"/>
</dbReference>
<dbReference type="Pfam" id="PF04679">
    <property type="entry name" value="DNA_ligase_A_C"/>
    <property type="match status" value="1"/>
</dbReference>
<dbReference type="GO" id="GO:0006310">
    <property type="term" value="P:DNA recombination"/>
    <property type="evidence" value="ECO:0007669"/>
    <property type="project" value="UniProtKB-KW"/>
</dbReference>
<dbReference type="InterPro" id="IPR012308">
    <property type="entry name" value="DNA_ligase_ATP-dep_N"/>
</dbReference>
<dbReference type="GO" id="GO:0006281">
    <property type="term" value="P:DNA repair"/>
    <property type="evidence" value="ECO:0007669"/>
    <property type="project" value="UniProtKB-KW"/>
</dbReference>
<dbReference type="FunFam" id="3.30.470.30:FF:000002">
    <property type="entry name" value="DNA ligase"/>
    <property type="match status" value="1"/>
</dbReference>
<dbReference type="InterPro" id="IPR011084">
    <property type="entry name" value="DRMBL"/>
</dbReference>
<dbReference type="Gene3D" id="2.40.50.140">
    <property type="entry name" value="Nucleic acid-binding proteins"/>
    <property type="match status" value="1"/>
</dbReference>
<comment type="catalytic activity">
    <reaction evidence="10 11">
        <text>ATP + (deoxyribonucleotide)n-3'-hydroxyl + 5'-phospho-(deoxyribonucleotide)m = (deoxyribonucleotide)n+m + AMP + diphosphate.</text>
        <dbReference type="EC" id="6.5.1.1"/>
    </reaction>
</comment>
<dbReference type="PROSITE" id="PS50160">
    <property type="entry name" value="DNA_LIGASE_A3"/>
    <property type="match status" value="1"/>
</dbReference>
<feature type="region of interest" description="Disordered" evidence="13">
    <location>
        <begin position="444"/>
        <end position="464"/>
    </location>
</feature>
<dbReference type="GO" id="GO:0005524">
    <property type="term" value="F:ATP binding"/>
    <property type="evidence" value="ECO:0007669"/>
    <property type="project" value="UniProtKB-KW"/>
</dbReference>
<keyword evidence="9" id="KW-0539">Nucleus</keyword>
<dbReference type="InterPro" id="IPR016059">
    <property type="entry name" value="DNA_ligase_ATP-dep_CS"/>
</dbReference>
<accession>A0A7I8KWH9</accession>
<dbReference type="InterPro" id="IPR012310">
    <property type="entry name" value="DNA_ligase_ATP-dep_cent"/>
</dbReference>
<proteinExistence type="inferred from homology"/>
<dbReference type="Gene3D" id="3.60.15.10">
    <property type="entry name" value="Ribonuclease Z/Hydroxyacylglutathione hydrolase-like"/>
    <property type="match status" value="1"/>
</dbReference>
<dbReference type="CDD" id="cd07900">
    <property type="entry name" value="Adenylation_DNA_ligase_I_Euk"/>
    <property type="match status" value="1"/>
</dbReference>
<evidence type="ECO:0000313" key="16">
    <source>
        <dbReference type="Proteomes" id="UP000663760"/>
    </source>
</evidence>
<evidence type="ECO:0000256" key="8">
    <source>
        <dbReference type="ARBA" id="ARBA00023204"/>
    </source>
</evidence>
<evidence type="ECO:0000313" key="15">
    <source>
        <dbReference type="EMBL" id="CAA7402173.1"/>
    </source>
</evidence>
<keyword evidence="6 11" id="KW-0227">DNA damage</keyword>
<dbReference type="PROSITE" id="PS00697">
    <property type="entry name" value="DNA_LIGASE_A1"/>
    <property type="match status" value="1"/>
</dbReference>
<evidence type="ECO:0000256" key="5">
    <source>
        <dbReference type="ARBA" id="ARBA00022741"/>
    </source>
</evidence>
<dbReference type="CDD" id="cd16273">
    <property type="entry name" value="SNM1A-1C-like_MBL-fold"/>
    <property type="match status" value="1"/>
</dbReference>
<dbReference type="PANTHER" id="PTHR45674">
    <property type="entry name" value="DNA LIGASE 1/3 FAMILY MEMBER"/>
    <property type="match status" value="1"/>
</dbReference>
<protein>
    <recommendedName>
        <fullName evidence="11">DNA ligase</fullName>
        <ecNumber evidence="11">6.5.1.1</ecNumber>
    </recommendedName>
</protein>
<keyword evidence="7 11" id="KW-0067">ATP-binding</keyword>
<name>A0A7I8KWH9_SPIIN</name>
<dbReference type="GO" id="GO:0003910">
    <property type="term" value="F:DNA ligase (ATP) activity"/>
    <property type="evidence" value="ECO:0007669"/>
    <property type="project" value="UniProtKB-EC"/>
</dbReference>
<feature type="region of interest" description="Disordered" evidence="13">
    <location>
        <begin position="570"/>
        <end position="589"/>
    </location>
</feature>
<comment type="subcellular location">
    <subcellularLocation>
        <location evidence="1">Nucleus</location>
    </subcellularLocation>
</comment>
<organism evidence="15 16">
    <name type="scientific">Spirodela intermedia</name>
    <name type="common">Intermediate duckweed</name>
    <dbReference type="NCBI Taxonomy" id="51605"/>
    <lineage>
        <taxon>Eukaryota</taxon>
        <taxon>Viridiplantae</taxon>
        <taxon>Streptophyta</taxon>
        <taxon>Embryophyta</taxon>
        <taxon>Tracheophyta</taxon>
        <taxon>Spermatophyta</taxon>
        <taxon>Magnoliopsida</taxon>
        <taxon>Liliopsida</taxon>
        <taxon>Araceae</taxon>
        <taxon>Lemnoideae</taxon>
        <taxon>Spirodela</taxon>
    </lineage>
</organism>
<evidence type="ECO:0000256" key="1">
    <source>
        <dbReference type="ARBA" id="ARBA00004123"/>
    </source>
</evidence>
<evidence type="ECO:0000256" key="10">
    <source>
        <dbReference type="ARBA" id="ARBA00034003"/>
    </source>
</evidence>
<dbReference type="EMBL" id="LR746272">
    <property type="protein sequence ID" value="CAA7402173.1"/>
    <property type="molecule type" value="Genomic_DNA"/>
</dbReference>
<dbReference type="Pfam" id="PF04675">
    <property type="entry name" value="DNA_ligase_A_N"/>
    <property type="match status" value="1"/>
</dbReference>
<dbReference type="Proteomes" id="UP000663760">
    <property type="component" value="Chromosome 9"/>
</dbReference>
<dbReference type="SUPFAM" id="SSF117018">
    <property type="entry name" value="ATP-dependent DNA ligase DNA-binding domain"/>
    <property type="match status" value="1"/>
</dbReference>
<evidence type="ECO:0000256" key="11">
    <source>
        <dbReference type="RuleBase" id="RU000617"/>
    </source>
</evidence>
<dbReference type="SUPFAM" id="SSF50249">
    <property type="entry name" value="Nucleic acid-binding proteins"/>
    <property type="match status" value="1"/>
</dbReference>
<evidence type="ECO:0000256" key="12">
    <source>
        <dbReference type="RuleBase" id="RU004196"/>
    </source>
</evidence>
<dbReference type="PANTHER" id="PTHR45674:SF9">
    <property type="entry name" value="DNA LIGASE 3"/>
    <property type="match status" value="1"/>
</dbReference>
<dbReference type="Gene3D" id="3.30.1490.70">
    <property type="match status" value="1"/>
</dbReference>
<dbReference type="Gene3D" id="3.40.50.12650">
    <property type="match status" value="1"/>
</dbReference>
<gene>
    <name evidence="15" type="ORF">SI8410_09012851</name>
</gene>
<dbReference type="InterPro" id="IPR012309">
    <property type="entry name" value="DNA_ligase_ATP-dep_C"/>
</dbReference>
<dbReference type="SUPFAM" id="SSF56091">
    <property type="entry name" value="DNA ligase/mRNA capping enzyme, catalytic domain"/>
    <property type="match status" value="1"/>
</dbReference>
<evidence type="ECO:0000259" key="14">
    <source>
        <dbReference type="PROSITE" id="PS50160"/>
    </source>
</evidence>
<reference evidence="15" key="1">
    <citation type="submission" date="2020-02" db="EMBL/GenBank/DDBJ databases">
        <authorList>
            <person name="Scholz U."/>
            <person name="Mascher M."/>
            <person name="Fiebig A."/>
        </authorList>
    </citation>
    <scope>NUCLEOTIDE SEQUENCE</scope>
</reference>
<dbReference type="GO" id="GO:0071897">
    <property type="term" value="P:DNA biosynthetic process"/>
    <property type="evidence" value="ECO:0007669"/>
    <property type="project" value="InterPro"/>
</dbReference>
<sequence>MEGPSSSKIEALALSSSSLFLEAYRSFISLFPQNSSPQPSVVGLLSSGSVLPPVPPSFPRHKLIPGTRFVVDGFRSPGDFSVSYFLSHFHSDHYGGLGAAWCRGVIYCSELTARLLVDALGISPLFVVSLSIGRTVQIDGCDVTAVEANHCPGAVQFLFKVHEDEGRPCEKYVHTGDFRYSESMKSDPFLCHFVGADAVFLDTTYCNPKFTFLSQDESIEYIVNTIGKIMGREERSSGSVLFLISTYVIGKEKILLEVSRQLNCALHVDARKMKILRASGLGDPGIFTEDAKGSCIHVIGWNLLGETWPYFRPNFVKMREIMLERGYSKAVGFVPSGWMYEKRSRDFPVRVKDSLEIHLVPYSEHSSYEELREYVRFLRPKRVIPTVGMEASKLDSKHGLLIQKHFANLVNETANKKDFLMGFFQRMNDADGRDENQPVVQAIGGEGGIKDNNHTSRSQDPNILSNDEMERNMQELRDCLPPWVTQDQLLRLLNDSSGDIIEAVSGFYECETELYKEANAGIQPFLSSLKSSSDCSAASPEVKSTQKDPDSSSQPCLGRSKNLTGRVLDRVKPASPSKRGTTVCNKAKKKGRAGSKLQLSGCNQSTITEFFGKIVSDPSHKKDIESEAIGKHPTNGKGSQVGSVNELNDFLLIINGGMPRNAATALLEKTRWDINAALDHYYTDCVTVTSDDKESVLYNMVSEQCGNTICKTEKEINSLEGTTNFPSLAVKEISTEESVEAFISLPLEKYSPVEHACWKAGEPAPYLHLARTFNLVEKEKGKIKTICMLCNMFRSLLALSPEDVLPAVYLCTNKIAPDHENMELNIGGGLVTTALEQTCGIKRSKIRELYNELGDLGDVAQYCRQTQSLLILPRPLLIQDLFSVFKKISLETGSGSLTRKKHLILYLMRSCREMEMKFLVRTLVRNLRIGAMMRTILPALAQAVVLNEPFSLLQKGSIDNLKVKLQEISSTVAEAYNILPNLDLLVPALLSRGSDFSSSTLEMVPGSPILPMLAKIANGVPQVLKLFKDKAFTCEYKYDGQRAQIHRLADGSIRVFSRNMSETTSKFPDLVNLIKELCKPSVSTFILDAEVVGVDRKSGNRLMSFQQLSSRERGGRDSAVSLETIKVDICIFMFDIMFYDGKQLLSLPLRQRRKYLEELFHEKPGYLEHAREIMIEAAEASFDDKNTLAKMNSFLEGACKSSCEGIIAKSLDVNAGYAPSKRSDAWLKVKRDYVDELGDSLDLVPIGAWYGNGRKAGWYSPFLLACYKPSTEEFQSVCRVMSGFSDSFYIEMKAFFSGDKILSRKPPYYLTDESPDVWFPPELVWEIRGADMTISPVHHAAIGLVHPSRGISMRFPRFICSVPDRRPEDCSTDMDIADIFASQTRKMDVSLEE</sequence>
<dbReference type="GO" id="GO:0005634">
    <property type="term" value="C:nucleus"/>
    <property type="evidence" value="ECO:0007669"/>
    <property type="project" value="UniProtKB-SubCell"/>
</dbReference>
<dbReference type="InterPro" id="IPR036866">
    <property type="entry name" value="RibonucZ/Hydroxyglut_hydro"/>
</dbReference>
<comment type="similarity">
    <text evidence="2 12">Belongs to the ATP-dependent DNA ligase family.</text>
</comment>
<dbReference type="SUPFAM" id="SSF56281">
    <property type="entry name" value="Metallo-hydrolase/oxidoreductase"/>
    <property type="match status" value="1"/>
</dbReference>
<dbReference type="Pfam" id="PF07522">
    <property type="entry name" value="DRMBL"/>
    <property type="match status" value="1"/>
</dbReference>
<keyword evidence="5 11" id="KW-0547">Nucleotide-binding</keyword>
<dbReference type="EC" id="6.5.1.1" evidence="11"/>
<dbReference type="InterPro" id="IPR000977">
    <property type="entry name" value="DNA_ligase_ATP-dep"/>
</dbReference>
<feature type="domain" description="ATP-dependent DNA ligase family profile" evidence="14">
    <location>
        <begin position="1122"/>
        <end position="1268"/>
    </location>
</feature>
<dbReference type="FunFam" id="2.40.50.140:FF:000220">
    <property type="entry name" value="DNA ligase"/>
    <property type="match status" value="1"/>
</dbReference>
<evidence type="ECO:0000256" key="3">
    <source>
        <dbReference type="ARBA" id="ARBA00022598"/>
    </source>
</evidence>
<dbReference type="OrthoDB" id="206088at2759"/>
<dbReference type="GO" id="GO:0003677">
    <property type="term" value="F:DNA binding"/>
    <property type="evidence" value="ECO:0007669"/>
    <property type="project" value="InterPro"/>
</dbReference>
<evidence type="ECO:0000256" key="7">
    <source>
        <dbReference type="ARBA" id="ARBA00022840"/>
    </source>
</evidence>
<keyword evidence="16" id="KW-1185">Reference proteome</keyword>
<dbReference type="InterPro" id="IPR050191">
    <property type="entry name" value="ATP-dep_DNA_ligase"/>
</dbReference>
<evidence type="ECO:0000256" key="6">
    <source>
        <dbReference type="ARBA" id="ARBA00022763"/>
    </source>
</evidence>
<keyword evidence="3 11" id="KW-0436">Ligase</keyword>
<dbReference type="FunFam" id="3.40.50.12650:FF:000006">
    <property type="entry name" value="DNA ligase"/>
    <property type="match status" value="1"/>
</dbReference>
<dbReference type="Gene3D" id="3.30.470.30">
    <property type="entry name" value="DNA ligase/mRNA capping enzyme"/>
    <property type="match status" value="1"/>
</dbReference>